<dbReference type="PANTHER" id="PTHR12632">
    <property type="entry name" value="TRANSCRIPTION FACTOR NF-Y ALPHA-RELATED"/>
    <property type="match status" value="1"/>
</dbReference>
<keyword evidence="3 8" id="KW-0238">DNA-binding</keyword>
<evidence type="ECO:0000313" key="9">
    <source>
        <dbReference type="EMBL" id="KAE8727466.1"/>
    </source>
</evidence>
<dbReference type="PRINTS" id="PR00616">
    <property type="entry name" value="CCAATSUBUNTB"/>
</dbReference>
<proteinExistence type="inferred from homology"/>
<evidence type="ECO:0000256" key="2">
    <source>
        <dbReference type="ARBA" id="ARBA00023015"/>
    </source>
</evidence>
<dbReference type="PROSITE" id="PS51152">
    <property type="entry name" value="NFYA_HAP2_2"/>
    <property type="match status" value="1"/>
</dbReference>
<dbReference type="GO" id="GO:0016602">
    <property type="term" value="C:CCAAT-binding factor complex"/>
    <property type="evidence" value="ECO:0007669"/>
    <property type="project" value="InterPro"/>
</dbReference>
<keyword evidence="10" id="KW-1185">Reference proteome</keyword>
<gene>
    <name evidence="9" type="ORF">F3Y22_tig00005459pilonHSYRG00120</name>
</gene>
<evidence type="ECO:0000256" key="3">
    <source>
        <dbReference type="ARBA" id="ARBA00023125"/>
    </source>
</evidence>
<evidence type="ECO:0000256" key="1">
    <source>
        <dbReference type="ARBA" id="ARBA00004123"/>
    </source>
</evidence>
<sequence length="300" mass="32990">MPAKPGHDRQIGHGDQRVLQSTPYSEPWWKGVGTNPFGESASKSPSVEQIYWRPFNLSSPPGFLNRMGEMDKITNISSMFLLQHPLLWVNTVNVLTSYPYSDPQHGGILTPSGPQIMVPPHLYGMHHARMPLPLQMEEEPVYVNAKQYHGILRRRQIRAKAELEKKAVKVRKPYLHESRHLHAMRRARGCGGRFLNTKKLADDVTSPTSGKGMNSGENVLIKSAIFSGSECASATGAGNMNSFFGQREGNCARVIANGNGARHGALSINEIPPRALEVFGPSILGGGGIPLRQFILGFGY</sequence>
<dbReference type="GO" id="GO:0003677">
    <property type="term" value="F:DNA binding"/>
    <property type="evidence" value="ECO:0007669"/>
    <property type="project" value="UniProtKB-KW"/>
</dbReference>
<keyword evidence="5 8" id="KW-0804">Transcription</keyword>
<dbReference type="AlphaFoldDB" id="A0A6A3CFG6"/>
<evidence type="ECO:0000256" key="6">
    <source>
        <dbReference type="ARBA" id="ARBA00023242"/>
    </source>
</evidence>
<dbReference type="SMART" id="SM00521">
    <property type="entry name" value="CBF"/>
    <property type="match status" value="1"/>
</dbReference>
<evidence type="ECO:0000256" key="4">
    <source>
        <dbReference type="ARBA" id="ARBA00023159"/>
    </source>
</evidence>
<comment type="subcellular location">
    <subcellularLocation>
        <location evidence="1 8">Nucleus</location>
    </subcellularLocation>
</comment>
<keyword evidence="2 8" id="KW-0805">Transcription regulation</keyword>
<evidence type="ECO:0000313" key="10">
    <source>
        <dbReference type="Proteomes" id="UP000436088"/>
    </source>
</evidence>
<keyword evidence="6 8" id="KW-0539">Nucleus</keyword>
<reference evidence="9" key="1">
    <citation type="submission" date="2019-09" db="EMBL/GenBank/DDBJ databases">
        <title>Draft genome information of white flower Hibiscus syriacus.</title>
        <authorList>
            <person name="Kim Y.-M."/>
        </authorList>
    </citation>
    <scope>NUCLEOTIDE SEQUENCE [LARGE SCALE GENOMIC DNA]</scope>
    <source>
        <strain evidence="9">YM2019G1</strain>
    </source>
</reference>
<organism evidence="9 10">
    <name type="scientific">Hibiscus syriacus</name>
    <name type="common">Rose of Sharon</name>
    <dbReference type="NCBI Taxonomy" id="106335"/>
    <lineage>
        <taxon>Eukaryota</taxon>
        <taxon>Viridiplantae</taxon>
        <taxon>Streptophyta</taxon>
        <taxon>Embryophyta</taxon>
        <taxon>Tracheophyta</taxon>
        <taxon>Spermatophyta</taxon>
        <taxon>Magnoliopsida</taxon>
        <taxon>eudicotyledons</taxon>
        <taxon>Gunneridae</taxon>
        <taxon>Pentapetalae</taxon>
        <taxon>rosids</taxon>
        <taxon>malvids</taxon>
        <taxon>Malvales</taxon>
        <taxon>Malvaceae</taxon>
        <taxon>Malvoideae</taxon>
        <taxon>Hibiscus</taxon>
    </lineage>
</organism>
<dbReference type="Pfam" id="PF02045">
    <property type="entry name" value="CBFB_NFYA"/>
    <property type="match status" value="1"/>
</dbReference>
<comment type="subunit">
    <text evidence="7">Heterotrimeric transcription factor composed of three components, NF-YA, NF-YB and NF-YC. NF-YB and NF-YC must interact and dimerize for NF-YA association and DNA binding.</text>
</comment>
<dbReference type="InterPro" id="IPR018362">
    <property type="entry name" value="CCAAT-binding_factor_CS"/>
</dbReference>
<protein>
    <recommendedName>
        <fullName evidence="8">Nuclear transcription factor Y subunit</fullName>
    </recommendedName>
</protein>
<name>A0A6A3CFG6_HIBSY</name>
<dbReference type="GO" id="GO:0003700">
    <property type="term" value="F:DNA-binding transcription factor activity"/>
    <property type="evidence" value="ECO:0007669"/>
    <property type="project" value="UniProtKB-UniRule"/>
</dbReference>
<keyword evidence="4" id="KW-0010">Activator</keyword>
<dbReference type="EMBL" id="VEPZ02000307">
    <property type="protein sequence ID" value="KAE8727466.1"/>
    <property type="molecule type" value="Genomic_DNA"/>
</dbReference>
<comment type="function">
    <text evidence="8">Component of the sequence-specific heterotrimeric transcription factor (NF-Y) which specifically recognizes a 5'-CCAAT-3' box motif found in the promoters of its target genes.</text>
</comment>
<dbReference type="InterPro" id="IPR001289">
    <property type="entry name" value="NFYA"/>
</dbReference>
<accession>A0A6A3CFG6</accession>
<evidence type="ECO:0000256" key="5">
    <source>
        <dbReference type="ARBA" id="ARBA00023163"/>
    </source>
</evidence>
<dbReference type="Gene3D" id="6.10.250.2430">
    <property type="match status" value="1"/>
</dbReference>
<dbReference type="Proteomes" id="UP000436088">
    <property type="component" value="Unassembled WGS sequence"/>
</dbReference>
<dbReference type="PROSITE" id="PS00686">
    <property type="entry name" value="NFYA_HAP2_1"/>
    <property type="match status" value="1"/>
</dbReference>
<comment type="similarity">
    <text evidence="8">Belongs to the NFYA/HAP2 subunit family.</text>
</comment>
<evidence type="ECO:0000256" key="8">
    <source>
        <dbReference type="RuleBase" id="RU367155"/>
    </source>
</evidence>
<comment type="caution">
    <text evidence="9">The sequence shown here is derived from an EMBL/GenBank/DDBJ whole genome shotgun (WGS) entry which is preliminary data.</text>
</comment>
<evidence type="ECO:0000256" key="7">
    <source>
        <dbReference type="ARBA" id="ARBA00025911"/>
    </source>
</evidence>